<gene>
    <name evidence="1" type="ORF">N7515_001200</name>
</gene>
<keyword evidence="2" id="KW-1185">Reference proteome</keyword>
<name>A0A9W9LC58_9EURO</name>
<dbReference type="EMBL" id="JAPQKL010000001">
    <property type="protein sequence ID" value="KAJ5146636.1"/>
    <property type="molecule type" value="Genomic_DNA"/>
</dbReference>
<dbReference type="AlphaFoldDB" id="A0A9W9LC58"/>
<organism evidence="1 2">
    <name type="scientific">Penicillium bovifimosum</name>
    <dbReference type="NCBI Taxonomy" id="126998"/>
    <lineage>
        <taxon>Eukaryota</taxon>
        <taxon>Fungi</taxon>
        <taxon>Dikarya</taxon>
        <taxon>Ascomycota</taxon>
        <taxon>Pezizomycotina</taxon>
        <taxon>Eurotiomycetes</taxon>
        <taxon>Eurotiomycetidae</taxon>
        <taxon>Eurotiales</taxon>
        <taxon>Aspergillaceae</taxon>
        <taxon>Penicillium</taxon>
    </lineage>
</organism>
<reference evidence="1" key="1">
    <citation type="submission" date="2022-11" db="EMBL/GenBank/DDBJ databases">
        <authorList>
            <person name="Petersen C."/>
        </authorList>
    </citation>
    <scope>NUCLEOTIDE SEQUENCE</scope>
    <source>
        <strain evidence="1">IBT 22155</strain>
    </source>
</reference>
<reference evidence="1" key="2">
    <citation type="journal article" date="2023" name="IMA Fungus">
        <title>Comparative genomic study of the Penicillium genus elucidates a diverse pangenome and 15 lateral gene transfer events.</title>
        <authorList>
            <person name="Petersen C."/>
            <person name="Sorensen T."/>
            <person name="Nielsen M.R."/>
            <person name="Sondergaard T.E."/>
            <person name="Sorensen J.L."/>
            <person name="Fitzpatrick D.A."/>
            <person name="Frisvad J.C."/>
            <person name="Nielsen K.L."/>
        </authorList>
    </citation>
    <scope>NUCLEOTIDE SEQUENCE</scope>
    <source>
        <strain evidence="1">IBT 22155</strain>
    </source>
</reference>
<protein>
    <submittedName>
        <fullName evidence="1">Uncharacterized protein</fullName>
    </submittedName>
</protein>
<evidence type="ECO:0000313" key="2">
    <source>
        <dbReference type="Proteomes" id="UP001149079"/>
    </source>
</evidence>
<sequence>MISQIPLRQLRTVINFWIKKDEGYKEVDRVAHILQRRTILDFGDFIRRDLLPTQKFHRPFRIWFNATFVNEDSFMQGPTVRYYRILST</sequence>
<dbReference type="RefSeq" id="XP_056527110.1">
    <property type="nucleotide sequence ID" value="XM_056661944.1"/>
</dbReference>
<accession>A0A9W9LC58</accession>
<proteinExistence type="predicted"/>
<dbReference type="Proteomes" id="UP001149079">
    <property type="component" value="Unassembled WGS sequence"/>
</dbReference>
<comment type="caution">
    <text evidence="1">The sequence shown here is derived from an EMBL/GenBank/DDBJ whole genome shotgun (WGS) entry which is preliminary data.</text>
</comment>
<dbReference type="GeneID" id="81401114"/>
<evidence type="ECO:0000313" key="1">
    <source>
        <dbReference type="EMBL" id="KAJ5146636.1"/>
    </source>
</evidence>